<proteinExistence type="predicted"/>
<evidence type="ECO:0000256" key="1">
    <source>
        <dbReference type="SAM" id="MobiDB-lite"/>
    </source>
</evidence>
<organism evidence="2">
    <name type="scientific">Arundo donax</name>
    <name type="common">Giant reed</name>
    <name type="synonym">Donax arundinaceus</name>
    <dbReference type="NCBI Taxonomy" id="35708"/>
    <lineage>
        <taxon>Eukaryota</taxon>
        <taxon>Viridiplantae</taxon>
        <taxon>Streptophyta</taxon>
        <taxon>Embryophyta</taxon>
        <taxon>Tracheophyta</taxon>
        <taxon>Spermatophyta</taxon>
        <taxon>Magnoliopsida</taxon>
        <taxon>Liliopsida</taxon>
        <taxon>Poales</taxon>
        <taxon>Poaceae</taxon>
        <taxon>PACMAD clade</taxon>
        <taxon>Arundinoideae</taxon>
        <taxon>Arundineae</taxon>
        <taxon>Arundo</taxon>
    </lineage>
</organism>
<dbReference type="EMBL" id="GBRH01163712">
    <property type="protein sequence ID" value="JAE34184.1"/>
    <property type="molecule type" value="Transcribed_RNA"/>
</dbReference>
<name>A0A0A9HEF1_ARUDO</name>
<protein>
    <submittedName>
        <fullName evidence="2">Uncharacterized protein</fullName>
    </submittedName>
</protein>
<sequence>MKRKEKTATRGWLSGSGRRGAVCRSMVRAESREGSSGTAARSRSVRPGGGVGGGG</sequence>
<dbReference type="AlphaFoldDB" id="A0A0A9HEF1"/>
<reference evidence="2" key="2">
    <citation type="journal article" date="2015" name="Data Brief">
        <title>Shoot transcriptome of the giant reed, Arundo donax.</title>
        <authorList>
            <person name="Barrero R.A."/>
            <person name="Guerrero F.D."/>
            <person name="Moolhuijzen P."/>
            <person name="Goolsby J.A."/>
            <person name="Tidwell J."/>
            <person name="Bellgard S.E."/>
            <person name="Bellgard M.I."/>
        </authorList>
    </citation>
    <scope>NUCLEOTIDE SEQUENCE</scope>
    <source>
        <tissue evidence="2">Shoot tissue taken approximately 20 cm above the soil surface</tissue>
    </source>
</reference>
<reference evidence="2" key="1">
    <citation type="submission" date="2014-09" db="EMBL/GenBank/DDBJ databases">
        <authorList>
            <person name="Magalhaes I.L.F."/>
            <person name="Oliveira U."/>
            <person name="Santos F.R."/>
            <person name="Vidigal T.H.D.A."/>
            <person name="Brescovit A.D."/>
            <person name="Santos A.J."/>
        </authorList>
    </citation>
    <scope>NUCLEOTIDE SEQUENCE</scope>
    <source>
        <tissue evidence="2">Shoot tissue taken approximately 20 cm above the soil surface</tissue>
    </source>
</reference>
<feature type="region of interest" description="Disordered" evidence="1">
    <location>
        <begin position="1"/>
        <end position="55"/>
    </location>
</feature>
<accession>A0A0A9HEF1</accession>
<evidence type="ECO:0000313" key="2">
    <source>
        <dbReference type="EMBL" id="JAE34184.1"/>
    </source>
</evidence>